<keyword evidence="3" id="KW-0963">Cytoplasm</keyword>
<dbReference type="InterPro" id="IPR025734">
    <property type="entry name" value="EspG"/>
</dbReference>
<evidence type="ECO:0000256" key="5">
    <source>
        <dbReference type="SAM" id="MobiDB-lite"/>
    </source>
</evidence>
<dbReference type="Proteomes" id="UP000565715">
    <property type="component" value="Unassembled WGS sequence"/>
</dbReference>
<dbReference type="RefSeq" id="WP_068041513.1">
    <property type="nucleotide sequence ID" value="NZ_JAAXOO010000008.1"/>
</dbReference>
<dbReference type="EMBL" id="JAAXOO010000008">
    <property type="protein sequence ID" value="NKY36958.1"/>
    <property type="molecule type" value="Genomic_DNA"/>
</dbReference>
<gene>
    <name evidence="6" type="ORF">HGA13_28395</name>
</gene>
<evidence type="ECO:0000256" key="2">
    <source>
        <dbReference type="ARBA" id="ARBA00006411"/>
    </source>
</evidence>
<dbReference type="Pfam" id="PF14011">
    <property type="entry name" value="ESX-1_EspG"/>
    <property type="match status" value="1"/>
</dbReference>
<protein>
    <submittedName>
        <fullName evidence="6">ESX secretion-associated protein EspG</fullName>
    </submittedName>
</protein>
<comment type="caution">
    <text evidence="6">The sequence shown here is derived from an EMBL/GenBank/DDBJ whole genome shotgun (WGS) entry which is preliminary data.</text>
</comment>
<accession>A0A846XL18</accession>
<dbReference type="AlphaFoldDB" id="A0A846XL18"/>
<evidence type="ECO:0000256" key="4">
    <source>
        <dbReference type="ARBA" id="ARBA00023186"/>
    </source>
</evidence>
<comment type="subcellular location">
    <subcellularLocation>
        <location evidence="1">Cytoplasm</location>
    </subcellularLocation>
</comment>
<keyword evidence="7" id="KW-1185">Reference proteome</keyword>
<evidence type="ECO:0000313" key="6">
    <source>
        <dbReference type="EMBL" id="NKY36958.1"/>
    </source>
</evidence>
<organism evidence="6 7">
    <name type="scientific">Nocardia speluncae</name>
    <dbReference type="NCBI Taxonomy" id="419477"/>
    <lineage>
        <taxon>Bacteria</taxon>
        <taxon>Bacillati</taxon>
        <taxon>Actinomycetota</taxon>
        <taxon>Actinomycetes</taxon>
        <taxon>Mycobacteriales</taxon>
        <taxon>Nocardiaceae</taxon>
        <taxon>Nocardia</taxon>
    </lineage>
</organism>
<evidence type="ECO:0000313" key="7">
    <source>
        <dbReference type="Proteomes" id="UP000565715"/>
    </source>
</evidence>
<reference evidence="6 7" key="1">
    <citation type="submission" date="2020-04" db="EMBL/GenBank/DDBJ databases">
        <title>MicrobeNet Type strains.</title>
        <authorList>
            <person name="Nicholson A.C."/>
        </authorList>
    </citation>
    <scope>NUCLEOTIDE SEQUENCE [LARGE SCALE GENOMIC DNA]</scope>
    <source>
        <strain evidence="6 7">DSM 45078</strain>
    </source>
</reference>
<sequence length="267" mass="29472">MNRSWELTDLEFKVLCEKHGQPRLPRPFTFTSRIRPEDDYEMAKSDIRGRLLVADADLDELGKALDKPDVYVVAQAWTDGDFENPADRTRLLAVRRGARGYLISQRPGETLAHSGGFDAITCHPDSLGDAVLAGLPFAESGRLPDIPVPQSSSECAGATGCVPSGSMVSDNNDPEDDDTYRARAFFDTPATRSGYVRVYQGRSKFGPRGRIDMGVLWRDLPADGRYVVPMDHPAPVAAGSGTGEMVKWVGEQVAFVMSRLEWNREHE</sequence>
<comment type="similarity">
    <text evidence="2">Belongs to the EspG family.</text>
</comment>
<feature type="region of interest" description="Disordered" evidence="5">
    <location>
        <begin position="149"/>
        <end position="175"/>
    </location>
</feature>
<evidence type="ECO:0000256" key="1">
    <source>
        <dbReference type="ARBA" id="ARBA00004496"/>
    </source>
</evidence>
<proteinExistence type="inferred from homology"/>
<name>A0A846XL18_9NOCA</name>
<evidence type="ECO:0000256" key="3">
    <source>
        <dbReference type="ARBA" id="ARBA00022490"/>
    </source>
</evidence>
<keyword evidence="4" id="KW-0143">Chaperone</keyword>